<keyword evidence="1" id="KW-0805">Transcription regulation</keyword>
<evidence type="ECO:0000313" key="6">
    <source>
        <dbReference type="EMBL" id="SHK99419.1"/>
    </source>
</evidence>
<evidence type="ECO:0000259" key="4">
    <source>
        <dbReference type="PROSITE" id="PS01124"/>
    </source>
</evidence>
<dbReference type="EMBL" id="FOKU01000004">
    <property type="protein sequence ID" value="SFB98912.1"/>
    <property type="molecule type" value="Genomic_DNA"/>
</dbReference>
<proteinExistence type="predicted"/>
<dbReference type="Proteomes" id="UP000198940">
    <property type="component" value="Unassembled WGS sequence"/>
</dbReference>
<dbReference type="OrthoDB" id="1096411at2"/>
<keyword evidence="2 6" id="KW-0238">DNA-binding</keyword>
<dbReference type="Gene3D" id="2.60.120.10">
    <property type="entry name" value="Jelly Rolls"/>
    <property type="match status" value="1"/>
</dbReference>
<keyword evidence="8" id="KW-1185">Reference proteome</keyword>
<organism evidence="6 7">
    <name type="scientific">Flagellimonas taeanensis</name>
    <dbReference type="NCBI Taxonomy" id="1005926"/>
    <lineage>
        <taxon>Bacteria</taxon>
        <taxon>Pseudomonadati</taxon>
        <taxon>Bacteroidota</taxon>
        <taxon>Flavobacteriia</taxon>
        <taxon>Flavobacteriales</taxon>
        <taxon>Flavobacteriaceae</taxon>
        <taxon>Flagellimonas</taxon>
    </lineage>
</organism>
<protein>
    <submittedName>
        <fullName evidence="6">AraC-type DNA-binding protein</fullName>
    </submittedName>
</protein>
<dbReference type="SUPFAM" id="SSF46689">
    <property type="entry name" value="Homeodomain-like"/>
    <property type="match status" value="1"/>
</dbReference>
<feature type="domain" description="HTH araC/xylS-type" evidence="4">
    <location>
        <begin position="184"/>
        <end position="282"/>
    </location>
</feature>
<dbReference type="InterPro" id="IPR018060">
    <property type="entry name" value="HTH_AraC"/>
</dbReference>
<dbReference type="PANTHER" id="PTHR43280">
    <property type="entry name" value="ARAC-FAMILY TRANSCRIPTIONAL REGULATOR"/>
    <property type="match status" value="1"/>
</dbReference>
<evidence type="ECO:0000256" key="2">
    <source>
        <dbReference type="ARBA" id="ARBA00023125"/>
    </source>
</evidence>
<dbReference type="PANTHER" id="PTHR43280:SF2">
    <property type="entry name" value="HTH-TYPE TRANSCRIPTIONAL REGULATOR EXSA"/>
    <property type="match status" value="1"/>
</dbReference>
<dbReference type="GO" id="GO:0003700">
    <property type="term" value="F:DNA-binding transcription factor activity"/>
    <property type="evidence" value="ECO:0007669"/>
    <property type="project" value="InterPro"/>
</dbReference>
<sequence length="285" mass="32583">MREKTKTIPIKIMDDAFNTGVVIGKIALKDLNQFKAAAESHRDNYHLFFLQEKGTTSIEIDFHTYTIKPTAVIYIHPNQVHRMLAIKNTTVSVWAVKTETLNREYLALLEDITPTKPLSLKKEAFSIISETVSLCIKLSERNHEKLYQSPLKDSCNTLVALVVSQYLAQSKSVDKLSRFEFITKSFKSLLEANFCTVKKPTDYAQTLNISTAYLNECVKKATGYSVSHHIQQRVVLEAKRMLYHSNKSVKEIATQLGYEDYAYFSRLFKKITVVTPSAFRSKNHD</sequence>
<dbReference type="GO" id="GO:0043565">
    <property type="term" value="F:sequence-specific DNA binding"/>
    <property type="evidence" value="ECO:0007669"/>
    <property type="project" value="InterPro"/>
</dbReference>
<evidence type="ECO:0000256" key="3">
    <source>
        <dbReference type="ARBA" id="ARBA00023163"/>
    </source>
</evidence>
<evidence type="ECO:0000313" key="8">
    <source>
        <dbReference type="Proteomes" id="UP000198940"/>
    </source>
</evidence>
<dbReference type="AlphaFoldDB" id="A0A1M6X0N4"/>
<dbReference type="EMBL" id="FRAT01000006">
    <property type="protein sequence ID" value="SHK99419.1"/>
    <property type="molecule type" value="Genomic_DNA"/>
</dbReference>
<dbReference type="PRINTS" id="PR00032">
    <property type="entry name" value="HTHARAC"/>
</dbReference>
<name>A0A1M6X0N4_9FLAO</name>
<dbReference type="InterPro" id="IPR037923">
    <property type="entry name" value="HTH-like"/>
</dbReference>
<dbReference type="SUPFAM" id="SSF51215">
    <property type="entry name" value="Regulatory protein AraC"/>
    <property type="match status" value="1"/>
</dbReference>
<dbReference type="STRING" id="1055723.SAMN05216293_2389"/>
<comment type="caution">
    <text evidence="6">The sequence shown here is derived from an EMBL/GenBank/DDBJ whole genome shotgun (WGS) entry which is preliminary data.</text>
</comment>
<dbReference type="Proteomes" id="UP000184031">
    <property type="component" value="Unassembled WGS sequence"/>
</dbReference>
<reference evidence="6 7" key="1">
    <citation type="submission" date="2016-11" db="EMBL/GenBank/DDBJ databases">
        <authorList>
            <person name="Varghese N."/>
            <person name="Submissions S."/>
        </authorList>
    </citation>
    <scope>NUCLEOTIDE SEQUENCE [LARGE SCALE GENOMIC DNA]</scope>
    <source>
        <strain evidence="6 7">CGMCC 1.12174</strain>
        <strain evidence="5 8">DSM 26351</strain>
    </source>
</reference>
<keyword evidence="3" id="KW-0804">Transcription</keyword>
<evidence type="ECO:0000256" key="1">
    <source>
        <dbReference type="ARBA" id="ARBA00023015"/>
    </source>
</evidence>
<dbReference type="RefSeq" id="WP_072880089.1">
    <property type="nucleotide sequence ID" value="NZ_FOKU01000004.1"/>
</dbReference>
<dbReference type="InterPro" id="IPR020449">
    <property type="entry name" value="Tscrpt_reg_AraC-type_HTH"/>
</dbReference>
<evidence type="ECO:0000313" key="7">
    <source>
        <dbReference type="Proteomes" id="UP000184031"/>
    </source>
</evidence>
<accession>A0A1M6X0N4</accession>
<evidence type="ECO:0000313" key="5">
    <source>
        <dbReference type="EMBL" id="SFB98912.1"/>
    </source>
</evidence>
<dbReference type="Pfam" id="PF12833">
    <property type="entry name" value="HTH_18"/>
    <property type="match status" value="1"/>
</dbReference>
<gene>
    <name evidence="5" type="ORF">SAMN04487891_104211</name>
    <name evidence="6" type="ORF">SAMN05216293_2389</name>
</gene>
<dbReference type="Gene3D" id="1.10.10.60">
    <property type="entry name" value="Homeodomain-like"/>
    <property type="match status" value="1"/>
</dbReference>
<dbReference type="InterPro" id="IPR009057">
    <property type="entry name" value="Homeodomain-like_sf"/>
</dbReference>
<dbReference type="SMART" id="SM00342">
    <property type="entry name" value="HTH_ARAC"/>
    <property type="match status" value="1"/>
</dbReference>
<dbReference type="PROSITE" id="PS01124">
    <property type="entry name" value="HTH_ARAC_FAMILY_2"/>
    <property type="match status" value="1"/>
</dbReference>
<dbReference type="InterPro" id="IPR014710">
    <property type="entry name" value="RmlC-like_jellyroll"/>
</dbReference>